<dbReference type="Gene3D" id="3.80.10.10">
    <property type="entry name" value="Ribonuclease Inhibitor"/>
    <property type="match status" value="1"/>
</dbReference>
<keyword evidence="6" id="KW-0433">Leucine-rich repeat</keyword>
<evidence type="ECO:0000256" key="6">
    <source>
        <dbReference type="ARBA" id="ARBA00022614"/>
    </source>
</evidence>
<keyword evidence="5" id="KW-0963">Cytoplasm</keyword>
<evidence type="ECO:0000256" key="4">
    <source>
        <dbReference type="ARBA" id="ARBA00008894"/>
    </source>
</evidence>
<proteinExistence type="inferred from homology"/>
<feature type="domain" description="Disease resistance protein winged helix" evidence="16">
    <location>
        <begin position="797"/>
        <end position="864"/>
    </location>
</feature>
<dbReference type="Gene3D" id="3.40.50.300">
    <property type="entry name" value="P-loop containing nucleotide triphosphate hydrolases"/>
    <property type="match status" value="1"/>
</dbReference>
<evidence type="ECO:0000256" key="3">
    <source>
        <dbReference type="ARBA" id="ARBA00004496"/>
    </source>
</evidence>
<dbReference type="InterPro" id="IPR038005">
    <property type="entry name" value="RX-like_CC"/>
</dbReference>
<dbReference type="Gene3D" id="1.10.10.10">
    <property type="entry name" value="Winged helix-like DNA-binding domain superfamily/Winged helix DNA-binding domain"/>
    <property type="match status" value="1"/>
</dbReference>
<dbReference type="Gramene" id="PGSC0003DMT400059360">
    <property type="protein sequence ID" value="PGSC0003DMT400059360"/>
    <property type="gene ID" value="PGSC0003DMG400023062"/>
</dbReference>
<name>M1C459_SOLTU</name>
<dbReference type="Gene3D" id="1.10.8.430">
    <property type="entry name" value="Helical domain of apoptotic protease-activating factors"/>
    <property type="match status" value="1"/>
</dbReference>
<evidence type="ECO:0000256" key="9">
    <source>
        <dbReference type="ARBA" id="ARBA00022741"/>
    </source>
</evidence>
<evidence type="ECO:0000256" key="10">
    <source>
        <dbReference type="ARBA" id="ARBA00022821"/>
    </source>
</evidence>
<dbReference type="InterPro" id="IPR021929">
    <property type="entry name" value="R1A-like_N"/>
</dbReference>
<keyword evidence="13" id="KW-0472">Membrane</keyword>
<dbReference type="GO" id="GO:0016020">
    <property type="term" value="C:membrane"/>
    <property type="evidence" value="ECO:0007669"/>
    <property type="project" value="UniProtKB-SubCell"/>
</dbReference>
<evidence type="ECO:0000256" key="11">
    <source>
        <dbReference type="ARBA" id="ARBA00022840"/>
    </source>
</evidence>
<keyword evidence="10" id="KW-0611">Plant defense</keyword>
<keyword evidence="11" id="KW-0067">ATP-binding</keyword>
<keyword evidence="8" id="KW-0677">Repeat</keyword>
<organism evidence="17 18">
    <name type="scientific">Solanum tuberosum</name>
    <name type="common">Potato</name>
    <dbReference type="NCBI Taxonomy" id="4113"/>
    <lineage>
        <taxon>Eukaryota</taxon>
        <taxon>Viridiplantae</taxon>
        <taxon>Streptophyta</taxon>
        <taxon>Embryophyta</taxon>
        <taxon>Tracheophyta</taxon>
        <taxon>Spermatophyta</taxon>
        <taxon>Magnoliopsida</taxon>
        <taxon>eudicotyledons</taxon>
        <taxon>Gunneridae</taxon>
        <taxon>Pentapetalae</taxon>
        <taxon>asterids</taxon>
        <taxon>lamiids</taxon>
        <taxon>Solanales</taxon>
        <taxon>Solanaceae</taxon>
        <taxon>Solanoideae</taxon>
        <taxon>Solaneae</taxon>
        <taxon>Solanum</taxon>
    </lineage>
</organism>
<dbReference type="FunFam" id="1.10.10.10:FF:000322">
    <property type="entry name" value="Probable disease resistance protein At1g63360"/>
    <property type="match status" value="1"/>
</dbReference>
<protein>
    <submittedName>
        <fullName evidence="17">Disease resistance protein</fullName>
    </submittedName>
</protein>
<dbReference type="GO" id="GO:0005524">
    <property type="term" value="F:ATP binding"/>
    <property type="evidence" value="ECO:0007669"/>
    <property type="project" value="UniProtKB-KW"/>
</dbReference>
<dbReference type="OMA" id="ILTWLWI"/>
<dbReference type="InterPro" id="IPR036388">
    <property type="entry name" value="WH-like_DNA-bd_sf"/>
</dbReference>
<reference evidence="17" key="2">
    <citation type="submission" date="2015-06" db="UniProtKB">
        <authorList>
            <consortium name="EnsemblPlants"/>
        </authorList>
    </citation>
    <scope>IDENTIFICATION</scope>
    <source>
        <strain evidence="17">DM1-3 516 R44</strain>
    </source>
</reference>
<dbReference type="PANTHER" id="PTHR23155:SF1152">
    <property type="entry name" value="AAA+ ATPASE DOMAIN-CONTAINING PROTEIN"/>
    <property type="match status" value="1"/>
</dbReference>
<dbReference type="PRINTS" id="PR00364">
    <property type="entry name" value="DISEASERSIST"/>
</dbReference>
<dbReference type="SUPFAM" id="SSF52540">
    <property type="entry name" value="P-loop containing nucleoside triphosphate hydrolases"/>
    <property type="match status" value="1"/>
</dbReference>
<dbReference type="GO" id="GO:0009626">
    <property type="term" value="P:plant-type hypersensitive response"/>
    <property type="evidence" value="ECO:0007669"/>
    <property type="project" value="UniProtKB-KW"/>
</dbReference>
<dbReference type="GO" id="GO:0051607">
    <property type="term" value="P:defense response to virus"/>
    <property type="evidence" value="ECO:0007669"/>
    <property type="project" value="UniProtKB-ARBA"/>
</dbReference>
<comment type="function">
    <text evidence="1">Confers resistance to late blight (Phytophthora infestans) races carrying the avirulence gene Avr1. Resistance proteins guard the plant against pathogens that contain an appropriate avirulence protein via an indirect interaction with this avirulence protein. That triggers a defense system including the hypersensitive response, which restricts the pathogen growth.</text>
</comment>
<evidence type="ECO:0000256" key="13">
    <source>
        <dbReference type="ARBA" id="ARBA00023136"/>
    </source>
</evidence>
<keyword evidence="12" id="KW-0175">Coiled coil</keyword>
<comment type="similarity">
    <text evidence="4">Belongs to the disease resistance NB-LRR family.</text>
</comment>
<keyword evidence="18" id="KW-1185">Reference proteome</keyword>
<dbReference type="InParanoid" id="M1C459"/>
<evidence type="ECO:0000256" key="5">
    <source>
        <dbReference type="ARBA" id="ARBA00022490"/>
    </source>
</evidence>
<dbReference type="SUPFAM" id="SSF52058">
    <property type="entry name" value="L domain-like"/>
    <property type="match status" value="1"/>
</dbReference>
<dbReference type="Pfam" id="PF12061">
    <property type="entry name" value="NB-LRR"/>
    <property type="match status" value="1"/>
</dbReference>
<evidence type="ECO:0000313" key="18">
    <source>
        <dbReference type="Proteomes" id="UP000011115"/>
    </source>
</evidence>
<dbReference type="InterPro" id="IPR002182">
    <property type="entry name" value="NB-ARC"/>
</dbReference>
<evidence type="ECO:0000256" key="7">
    <source>
        <dbReference type="ARBA" id="ARBA00022667"/>
    </source>
</evidence>
<keyword evidence="7" id="KW-0381">Hypersensitive response</keyword>
<dbReference type="AlphaFoldDB" id="M1C459"/>
<dbReference type="InterPro" id="IPR058922">
    <property type="entry name" value="WHD_DRP"/>
</dbReference>
<dbReference type="Pfam" id="PF23559">
    <property type="entry name" value="WHD_DRP"/>
    <property type="match status" value="1"/>
</dbReference>
<dbReference type="Pfam" id="PF00931">
    <property type="entry name" value="NB-ARC"/>
    <property type="match status" value="1"/>
</dbReference>
<evidence type="ECO:0000256" key="12">
    <source>
        <dbReference type="ARBA" id="ARBA00023054"/>
    </source>
</evidence>
<dbReference type="PANTHER" id="PTHR23155">
    <property type="entry name" value="DISEASE RESISTANCE PROTEIN RP"/>
    <property type="match status" value="1"/>
</dbReference>
<dbReference type="GO" id="GO:0005737">
    <property type="term" value="C:cytoplasm"/>
    <property type="evidence" value="ECO:0007669"/>
    <property type="project" value="UniProtKB-SubCell"/>
</dbReference>
<comment type="subcellular location">
    <subcellularLocation>
        <location evidence="3">Cytoplasm</location>
    </subcellularLocation>
    <subcellularLocation>
        <location evidence="2">Membrane</location>
        <topology evidence="2">Peripheral membrane protein</topology>
    </subcellularLocation>
</comment>
<evidence type="ECO:0000259" key="16">
    <source>
        <dbReference type="Pfam" id="PF23559"/>
    </source>
</evidence>
<dbReference type="eggNOG" id="KOG4658">
    <property type="taxonomic scope" value="Eukaryota"/>
</dbReference>
<evidence type="ECO:0000256" key="1">
    <source>
        <dbReference type="ARBA" id="ARBA00002074"/>
    </source>
</evidence>
<reference evidence="18" key="1">
    <citation type="journal article" date="2011" name="Nature">
        <title>Genome sequence and analysis of the tuber crop potato.</title>
        <authorList>
            <consortium name="The Potato Genome Sequencing Consortium"/>
        </authorList>
    </citation>
    <scope>NUCLEOTIDE SEQUENCE [LARGE SCALE GENOMIC DNA]</scope>
    <source>
        <strain evidence="18">cv. DM1-3 516 R44</strain>
    </source>
</reference>
<evidence type="ECO:0000259" key="15">
    <source>
        <dbReference type="Pfam" id="PF12061"/>
    </source>
</evidence>
<evidence type="ECO:0000256" key="2">
    <source>
        <dbReference type="ARBA" id="ARBA00004170"/>
    </source>
</evidence>
<dbReference type="InterPro" id="IPR027417">
    <property type="entry name" value="P-loop_NTPase"/>
</dbReference>
<dbReference type="Proteomes" id="UP000011115">
    <property type="component" value="Unassembled WGS sequence"/>
</dbReference>
<dbReference type="CDD" id="cd14798">
    <property type="entry name" value="RX-CC_like"/>
    <property type="match status" value="1"/>
</dbReference>
<accession>M1C459</accession>
<gene>
    <name evidence="17" type="primary">LOC102597171</name>
</gene>
<feature type="domain" description="Late blight resistance protein R1A-like N-terminal" evidence="15">
    <location>
        <begin position="96"/>
        <end position="385"/>
    </location>
</feature>
<dbReference type="EnsemblPlants" id="PGSC0003DMT400059360">
    <property type="protein sequence ID" value="PGSC0003DMT400059360"/>
    <property type="gene ID" value="PGSC0003DMG400023062"/>
</dbReference>
<dbReference type="GO" id="GO:0043531">
    <property type="term" value="F:ADP binding"/>
    <property type="evidence" value="ECO:0007669"/>
    <property type="project" value="InterPro"/>
</dbReference>
<dbReference type="InterPro" id="IPR044974">
    <property type="entry name" value="Disease_R_plants"/>
</dbReference>
<evidence type="ECO:0000259" key="14">
    <source>
        <dbReference type="Pfam" id="PF00931"/>
    </source>
</evidence>
<dbReference type="InterPro" id="IPR032675">
    <property type="entry name" value="LRR_dom_sf"/>
</dbReference>
<evidence type="ECO:0000256" key="8">
    <source>
        <dbReference type="ARBA" id="ARBA00022737"/>
    </source>
</evidence>
<evidence type="ECO:0000313" key="17">
    <source>
        <dbReference type="EnsemblPlants" id="PGSC0003DMT400059360"/>
    </source>
</evidence>
<dbReference type="FunFam" id="3.40.50.300:FF:001091">
    <property type="entry name" value="Probable disease resistance protein At1g61300"/>
    <property type="match status" value="1"/>
</dbReference>
<sequence>MFSGEYLSSKKHHPLDFLQRIEDEWGSYMPETIKERIYLLKTEFKFMDIFLSIQSFTDEPNMLKNVTQKVHALFQDSAFDVSKIYQNLNRLTSLLQNKIRVTKMEIRANYSFFSGISLKLPSLEKSGVDNSKFVMKFINGVVQNLHELAEIDDLCSREIQEVLKELKLLKSLVGFLSNRWCAEPQSVRTFFGHVLVVAGFAAMVVWLCMPSYDNNRDQDLVPGEMNFLLSYLVRMRIKPVNPCIHKIYVDVLQALKWKMQSNLSMNIQNVYVAEIEAGFVETLMHNLEEIRSISTLSRIEFLNHQMATLVEMLKFLRASLIHLPTLGLEFHLKDIDTVIIDVGLLVYSLYDSKEQEEVNQRLFIDLPKSIQHIKEVIFLVSRKAFQSNLPRVHGLGCVDFLLNNLKEFQDRYKDSHYSFVKSQLQVIQKELEGLQPFLKDVAEECYNKHERLQHCAALLNGKAYEVEYIVDAFIRKGVPEWCLVRWLFDIIKEVILIKEEVTKIQEKELFKFAFVLHDTLDTTPAHISSESTNTPRMTGEEIVGFEDVMEKLREQLIRGTKQLDVISVVGMPGLGKTTVANKLYSDELVVSRFDIRAKCCVSQAYSRRSVLLSILRDAIGESPTLTKLSTDVLADQLRKTLLWKRYLILVDDIWEASVWDDLRCCFHDSNNASRIILTTQHADVAENAKSVSDPLHLRILNDDESWKLLKQKVFGEESCSVLLSNVGQEIANKCRGLPLSIVLVAGMLTKMEKSEQCWKQVAMNLCTNVLSNSKAIIEQSYQNLPYHLKPCFLYFGVFLEDKEINISILTWLWISEGFIKSRDDKSLEDIAEGYLENLIGRNLVMVAKWGSGGKIKTCRIHDLLLYFCKERAKEKNLLLWMKRDQNVNTSSSIYSHKQLVQRRMSINSQVVDLVKWSSLVGTVRCREDRNKGSFSIVQFSHIYFRFLKVLNLEFIVIDSFPTELVYLRYFAARTSQKSITSSIVNLRNLETLIVKPMGGKLILPLTLLKMVKLRHLQIYSKAHFSTLNAAEELLENSKFDNLITLSSPTFCCVRDAELMLRTPNLRKLRCSFVGWGYPSHVMSSLTRLETLSIKMDSCGSSPSNFPPNLKKLTLSNFTMYWLQSSIAMLPNLQVLKLVAVFFSKAEWEVTSDKFHQLKVLKVVDCPCFKKWNVSDDAFPRLEHLVLRRCRYLEAIPSRFGDITSLISIEVKSCKESLVKSAMVIRESQVEEMQNYDFKVFIHK</sequence>
<dbReference type="InterPro" id="IPR042197">
    <property type="entry name" value="Apaf_helical"/>
</dbReference>
<feature type="domain" description="NB-ARC" evidence="14">
    <location>
        <begin position="546"/>
        <end position="718"/>
    </location>
</feature>
<keyword evidence="9" id="KW-0547">Nucleotide-binding</keyword>
<dbReference type="PaxDb" id="4113-PGSC0003DMT400059360"/>